<name>A0A383UNF3_BLUHO</name>
<gene>
    <name evidence="1" type="ORF">BLGHR1_12018</name>
</gene>
<dbReference type="AlphaFoldDB" id="A0A383UNF3"/>
<proteinExistence type="predicted"/>
<dbReference type="Proteomes" id="UP000275772">
    <property type="component" value="Unassembled WGS sequence"/>
</dbReference>
<protein>
    <submittedName>
        <fullName evidence="1">Uncharacterized protein</fullName>
    </submittedName>
</protein>
<accession>A0A383UNF3</accession>
<sequence>MFRRTGITREWTEQTMLHLKPMLRRELYGSVFINVYGFCSKYFTQKSGTNNYIELAKEYVKRSEEDDLKFPTDLDELLVWEWMKNVENKIFHSSKESSETSTESPNFMLVQAVPILKGTQHRMNQAGTIDVAQSERQVDYYITRRDLSTSSYCYGFYPVIVGWADLRAQPFM</sequence>
<evidence type="ECO:0000313" key="2">
    <source>
        <dbReference type="Proteomes" id="UP000275772"/>
    </source>
</evidence>
<dbReference type="VEuPathDB" id="FungiDB:BLGHR1_12018"/>
<evidence type="ECO:0000313" key="1">
    <source>
        <dbReference type="EMBL" id="SZF01258.1"/>
    </source>
</evidence>
<dbReference type="EMBL" id="UNSH01000036">
    <property type="protein sequence ID" value="SZF01258.1"/>
    <property type="molecule type" value="Genomic_DNA"/>
</dbReference>
<reference evidence="1 2" key="1">
    <citation type="submission" date="2017-11" db="EMBL/GenBank/DDBJ databases">
        <authorList>
            <person name="Kracher B."/>
        </authorList>
    </citation>
    <scope>NUCLEOTIDE SEQUENCE [LARGE SCALE GENOMIC DNA]</scope>
    <source>
        <strain evidence="1 2">RACE1</strain>
    </source>
</reference>
<organism evidence="1 2">
    <name type="scientific">Blumeria hordei</name>
    <name type="common">Barley powdery mildew</name>
    <name type="synonym">Blumeria graminis f. sp. hordei</name>
    <dbReference type="NCBI Taxonomy" id="2867405"/>
    <lineage>
        <taxon>Eukaryota</taxon>
        <taxon>Fungi</taxon>
        <taxon>Dikarya</taxon>
        <taxon>Ascomycota</taxon>
        <taxon>Pezizomycotina</taxon>
        <taxon>Leotiomycetes</taxon>
        <taxon>Erysiphales</taxon>
        <taxon>Erysiphaceae</taxon>
        <taxon>Blumeria</taxon>
    </lineage>
</organism>